<dbReference type="InterPro" id="IPR013328">
    <property type="entry name" value="6PGD_dom2"/>
</dbReference>
<dbReference type="PANTHER" id="PTHR38015:SF1">
    <property type="entry name" value="OPINE DEHYDROGENASE DOMAIN-CONTAINING PROTEIN"/>
    <property type="match status" value="1"/>
</dbReference>
<keyword evidence="1" id="KW-0560">Oxidoreductase</keyword>
<evidence type="ECO:0000259" key="3">
    <source>
        <dbReference type="Pfam" id="PF02317"/>
    </source>
</evidence>
<evidence type="ECO:0000259" key="2">
    <source>
        <dbReference type="Pfam" id="PF01210"/>
    </source>
</evidence>
<dbReference type="SUPFAM" id="SSF51735">
    <property type="entry name" value="NAD(P)-binding Rossmann-fold domains"/>
    <property type="match status" value="1"/>
</dbReference>
<dbReference type="EMBL" id="CP019401">
    <property type="protein sequence ID" value="AQU80852.1"/>
    <property type="molecule type" value="Genomic_DNA"/>
</dbReference>
<dbReference type="Proteomes" id="UP000189661">
    <property type="component" value="Chromosome"/>
</dbReference>
<reference evidence="4 5" key="1">
    <citation type="submission" date="2017-01" db="EMBL/GenBank/DDBJ databases">
        <title>Planococcus faecalis genome complete sequence.</title>
        <authorList>
            <person name="Lee P.C."/>
        </authorList>
    </citation>
    <scope>NUCLEOTIDE SEQUENCE [LARGE SCALE GENOMIC DNA]</scope>
    <source>
        <strain evidence="4 5">AJ003</strain>
    </source>
</reference>
<dbReference type="Pfam" id="PF02317">
    <property type="entry name" value="Octopine_DH"/>
    <property type="match status" value="1"/>
</dbReference>
<name>A0ABM6IWU5_9BACL</name>
<dbReference type="PANTHER" id="PTHR38015">
    <property type="entry name" value="BLR6086 PROTEIN"/>
    <property type="match status" value="1"/>
</dbReference>
<evidence type="ECO:0008006" key="6">
    <source>
        <dbReference type="Google" id="ProtNLM"/>
    </source>
</evidence>
<protein>
    <recommendedName>
        <fullName evidence="6">Opine dehydrogenase</fullName>
    </recommendedName>
</protein>
<evidence type="ECO:0000313" key="4">
    <source>
        <dbReference type="EMBL" id="AQU80852.1"/>
    </source>
</evidence>
<dbReference type="Pfam" id="PF01210">
    <property type="entry name" value="NAD_Gly3P_dh_N"/>
    <property type="match status" value="1"/>
</dbReference>
<proteinExistence type="predicted"/>
<keyword evidence="5" id="KW-1185">Reference proteome</keyword>
<dbReference type="SUPFAM" id="SSF48179">
    <property type="entry name" value="6-phosphogluconate dehydrogenase C-terminal domain-like"/>
    <property type="match status" value="1"/>
</dbReference>
<gene>
    <name evidence="4" type="ORF">AJGP001_16835</name>
</gene>
<dbReference type="InterPro" id="IPR008927">
    <property type="entry name" value="6-PGluconate_DH-like_C_sf"/>
</dbReference>
<accession>A0ABM6IWU5</accession>
<dbReference type="Gene3D" id="3.40.50.720">
    <property type="entry name" value="NAD(P)-binding Rossmann-like Domain"/>
    <property type="match status" value="1"/>
</dbReference>
<dbReference type="RefSeq" id="WP_078080789.1">
    <property type="nucleotide sequence ID" value="NZ_CP019401.1"/>
</dbReference>
<evidence type="ECO:0000313" key="5">
    <source>
        <dbReference type="Proteomes" id="UP000189661"/>
    </source>
</evidence>
<dbReference type="InterPro" id="IPR051729">
    <property type="entry name" value="Opine/Lysopine_DH"/>
</dbReference>
<dbReference type="InterPro" id="IPR011128">
    <property type="entry name" value="G3P_DH_NAD-dep_N"/>
</dbReference>
<dbReference type="InterPro" id="IPR036291">
    <property type="entry name" value="NAD(P)-bd_dom_sf"/>
</dbReference>
<organism evidence="4 5">
    <name type="scientific">Planococcus faecalis</name>
    <dbReference type="NCBI Taxonomy" id="1598147"/>
    <lineage>
        <taxon>Bacteria</taxon>
        <taxon>Bacillati</taxon>
        <taxon>Bacillota</taxon>
        <taxon>Bacilli</taxon>
        <taxon>Bacillales</taxon>
        <taxon>Caryophanaceae</taxon>
        <taxon>Planococcus</taxon>
    </lineage>
</organism>
<sequence>MKIEKIAILGAGNGGITAAADLKSKGFQINLYEMPQFKNNLEGIIEKGGITLKDDNGENFFPIDLVTTDIAEAVKDAELVMMTVPGFAIEQFAELLAPVVKESQFILINGAGAMGCMRFVSQARKVGVETAFKIAETNSLTYGTRAFPNEARVELSLRVKKLFLAAYPKEDTELILNVCSQVYDCFVAADNIWHTTLENGNPEVHPGPSLLNAGRIDFSEGEFWLYKEGITEHTVKVIKGIERERMEIGEAFGFTLENAVQSRARRGYFSNENEDLQTLFNTSEVFSKIKGPVSVNSRYFTEDISSGLVLWSDLGKVAKVATPTIDSVINLGGTILERDFFEEGLTLKKLGLDNLPLEKLIDLV</sequence>
<evidence type="ECO:0000256" key="1">
    <source>
        <dbReference type="ARBA" id="ARBA00023002"/>
    </source>
</evidence>
<feature type="domain" description="Opine dehydrogenase" evidence="3">
    <location>
        <begin position="189"/>
        <end position="335"/>
    </location>
</feature>
<feature type="domain" description="Glycerol-3-phosphate dehydrogenase NAD-dependent N-terminal" evidence="2">
    <location>
        <begin position="5"/>
        <end position="107"/>
    </location>
</feature>
<dbReference type="Gene3D" id="1.10.1040.10">
    <property type="entry name" value="N-(1-d-carboxylethyl)-l-norvaline Dehydrogenase, domain 2"/>
    <property type="match status" value="1"/>
</dbReference>
<dbReference type="InterPro" id="IPR003421">
    <property type="entry name" value="Opine_DH"/>
</dbReference>